<comment type="caution">
    <text evidence="1">The sequence shown here is derived from an EMBL/GenBank/DDBJ whole genome shotgun (WGS) entry which is preliminary data.</text>
</comment>
<keyword evidence="2" id="KW-1185">Reference proteome</keyword>
<evidence type="ECO:0000313" key="1">
    <source>
        <dbReference type="EMBL" id="KAJ8682713.1"/>
    </source>
</evidence>
<sequence>MDVNTTSSRRKILSHAVCSILSECGFESCERAAMETLTEMLQSLLRSIGESARNYCELSGRTEILMADIILALVNAGIKIDNLHKYGFRSKRSVLPPLQQQTQTKQLNILQAGVKQPHPPHIPSHLPPLPDPHAYIRTPTHRQPVTEYEFIREKAADQKRDIERALTRFTAKTGKTHSLFLKDDNSMFPLIGCSPQFPTYLPALLPQDQIFDSDSEQESSPVKKKKETESDPKNTEGNKEGTNQVESLEQEENNAQTEVIDNPYLRPGKIPKTKTPATKPESKV</sequence>
<evidence type="ECO:0000313" key="2">
    <source>
        <dbReference type="Proteomes" id="UP001239111"/>
    </source>
</evidence>
<reference evidence="1" key="1">
    <citation type="submission" date="2023-04" db="EMBL/GenBank/DDBJ databases">
        <title>A chromosome-level genome assembly of the parasitoid wasp Eretmocerus hayati.</title>
        <authorList>
            <person name="Zhong Y."/>
            <person name="Liu S."/>
            <person name="Liu Y."/>
        </authorList>
    </citation>
    <scope>NUCLEOTIDE SEQUENCE</scope>
    <source>
        <strain evidence="1">ZJU_SS_LIU_2023</strain>
    </source>
</reference>
<dbReference type="Proteomes" id="UP001239111">
    <property type="component" value="Chromosome 1"/>
</dbReference>
<dbReference type="EMBL" id="CM056741">
    <property type="protein sequence ID" value="KAJ8682713.1"/>
    <property type="molecule type" value="Genomic_DNA"/>
</dbReference>
<name>A0ACC2PI15_9HYME</name>
<proteinExistence type="predicted"/>
<organism evidence="1 2">
    <name type="scientific">Eretmocerus hayati</name>
    <dbReference type="NCBI Taxonomy" id="131215"/>
    <lineage>
        <taxon>Eukaryota</taxon>
        <taxon>Metazoa</taxon>
        <taxon>Ecdysozoa</taxon>
        <taxon>Arthropoda</taxon>
        <taxon>Hexapoda</taxon>
        <taxon>Insecta</taxon>
        <taxon>Pterygota</taxon>
        <taxon>Neoptera</taxon>
        <taxon>Endopterygota</taxon>
        <taxon>Hymenoptera</taxon>
        <taxon>Apocrita</taxon>
        <taxon>Proctotrupomorpha</taxon>
        <taxon>Chalcidoidea</taxon>
        <taxon>Aphelinidae</taxon>
        <taxon>Aphelininae</taxon>
        <taxon>Eretmocerus</taxon>
    </lineage>
</organism>
<protein>
    <submittedName>
        <fullName evidence="1">Uncharacterized protein</fullName>
    </submittedName>
</protein>
<accession>A0ACC2PI15</accession>
<gene>
    <name evidence="1" type="ORF">QAD02_018505</name>
</gene>